<dbReference type="GO" id="GO:0006281">
    <property type="term" value="P:DNA repair"/>
    <property type="evidence" value="ECO:0007669"/>
    <property type="project" value="TreeGrafter"/>
</dbReference>
<keyword evidence="1" id="KW-0378">Hydrolase</keyword>
<evidence type="ECO:0000313" key="1">
    <source>
        <dbReference type="EMBL" id="RMI12891.1"/>
    </source>
</evidence>
<dbReference type="InterPro" id="IPR006439">
    <property type="entry name" value="HAD-SF_hydro_IA"/>
</dbReference>
<dbReference type="InterPro" id="IPR050155">
    <property type="entry name" value="HAD-like_hydrolase_sf"/>
</dbReference>
<dbReference type="Pfam" id="PF00702">
    <property type="entry name" value="Hydrolase"/>
    <property type="match status" value="2"/>
</dbReference>
<reference evidence="1 2" key="1">
    <citation type="submission" date="2018-10" db="EMBL/GenBank/DDBJ databases">
        <title>Isolation, diversity and antifungal activity of actinobacteria from wheat.</title>
        <authorList>
            <person name="Han C."/>
        </authorList>
    </citation>
    <scope>NUCLEOTIDE SEQUENCE [LARGE SCALE GENOMIC DNA]</scope>
    <source>
        <strain evidence="1 2">NEAU-YY56</strain>
    </source>
</reference>
<comment type="caution">
    <text evidence="1">The sequence shown here is derived from an EMBL/GenBank/DDBJ whole genome shotgun (WGS) entry which is preliminary data.</text>
</comment>
<dbReference type="Proteomes" id="UP000269289">
    <property type="component" value="Unassembled WGS sequence"/>
</dbReference>
<evidence type="ECO:0000313" key="2">
    <source>
        <dbReference type="Proteomes" id="UP000269289"/>
    </source>
</evidence>
<organism evidence="1 2">
    <name type="scientific">Cellulomonas triticagri</name>
    <dbReference type="NCBI Taxonomy" id="2483352"/>
    <lineage>
        <taxon>Bacteria</taxon>
        <taxon>Bacillati</taxon>
        <taxon>Actinomycetota</taxon>
        <taxon>Actinomycetes</taxon>
        <taxon>Micrococcales</taxon>
        <taxon>Cellulomonadaceae</taxon>
        <taxon>Cellulomonas</taxon>
    </lineage>
</organism>
<dbReference type="SUPFAM" id="SSF56784">
    <property type="entry name" value="HAD-like"/>
    <property type="match status" value="2"/>
</dbReference>
<name>A0A3M2JL41_9CELL</name>
<accession>A0A3M2JL41</accession>
<gene>
    <name evidence="1" type="ORF">EBM89_06785</name>
</gene>
<dbReference type="GO" id="GO:0005829">
    <property type="term" value="C:cytosol"/>
    <property type="evidence" value="ECO:0007669"/>
    <property type="project" value="TreeGrafter"/>
</dbReference>
<dbReference type="PANTHER" id="PTHR43434:SF1">
    <property type="entry name" value="PHOSPHOGLYCOLATE PHOSPHATASE"/>
    <property type="match status" value="1"/>
</dbReference>
<dbReference type="OrthoDB" id="4954868at2"/>
<keyword evidence="2" id="KW-1185">Reference proteome</keyword>
<proteinExistence type="predicted"/>
<dbReference type="GO" id="GO:0008967">
    <property type="term" value="F:phosphoglycolate phosphatase activity"/>
    <property type="evidence" value="ECO:0007669"/>
    <property type="project" value="TreeGrafter"/>
</dbReference>
<dbReference type="EMBL" id="RFFI01000027">
    <property type="protein sequence ID" value="RMI12891.1"/>
    <property type="molecule type" value="Genomic_DNA"/>
</dbReference>
<dbReference type="PANTHER" id="PTHR43434">
    <property type="entry name" value="PHOSPHOGLYCOLATE PHOSPHATASE"/>
    <property type="match status" value="1"/>
</dbReference>
<dbReference type="InterPro" id="IPR036412">
    <property type="entry name" value="HAD-like_sf"/>
</dbReference>
<protein>
    <submittedName>
        <fullName evidence="1">HAD family hydrolase</fullName>
    </submittedName>
</protein>
<sequence>MAVDRVRGSLDAGLTALKHWKHAQSRRLQPVEMAPREIVGDFLFPDLEPAARALLVAEASDVLLALTTTLSEHRVRPGIRDLLDLADAHGIPLGIVSNAHSGRSHRQVLAAHGLAGRFAVQCYSDEVGIRKPHPGIIEMAARALGTAPGRCWYVGDTQDRDVVAGRRAGVGAVVLTRSHHTDQPPFAVAEQADAVFDTPEGLAAALRSALAAPPAPSPIPTAPESRPTRPALLIDHGGVISDSRDDPDLLRAFAGWLAGLLREPGPDLDADTVLGLVADARRRHRAWKDDAVRAFAAGGDRLPEADPVVFWRDWFGATLSERRRTVLGAEAHDVMARYGRAKSRRTLRAGVRDLLEHCRAQQVPVVVVSNTVSGRAVRAECAEHGLTDLVAAFVCSDEVGVRKPDPAIVREALTIAAADPARTWFLGDKPQNDAAAALAAGVAHRVLVRGGSTPDPDLDAAVSSGLATAAVDTPGDLLALLQPASPVLVP</sequence>
<dbReference type="NCBIfam" id="TIGR01549">
    <property type="entry name" value="HAD-SF-IA-v1"/>
    <property type="match status" value="2"/>
</dbReference>
<dbReference type="InterPro" id="IPR023214">
    <property type="entry name" value="HAD_sf"/>
</dbReference>
<dbReference type="Gene3D" id="3.40.50.1000">
    <property type="entry name" value="HAD superfamily/HAD-like"/>
    <property type="match status" value="2"/>
</dbReference>
<dbReference type="AlphaFoldDB" id="A0A3M2JL41"/>